<dbReference type="InterPro" id="IPR011335">
    <property type="entry name" value="Restrct_endonuc-II-like"/>
</dbReference>
<keyword evidence="3" id="KW-0378">Hydrolase</keyword>
<dbReference type="CDD" id="cd06260">
    <property type="entry name" value="DUF820-like"/>
    <property type="match status" value="1"/>
</dbReference>
<keyword evidence="3" id="KW-0255">Endonuclease</keyword>
<dbReference type="EMBL" id="JARZHI010000004">
    <property type="protein sequence ID" value="MDI1429379.1"/>
    <property type="molecule type" value="Genomic_DNA"/>
</dbReference>
<protein>
    <submittedName>
        <fullName evidence="3">Uma2 family endonuclease</fullName>
    </submittedName>
</protein>
<name>A0ABT6NM64_9BACT</name>
<feature type="coiled-coil region" evidence="1">
    <location>
        <begin position="194"/>
        <end position="221"/>
    </location>
</feature>
<dbReference type="RefSeq" id="WP_284720207.1">
    <property type="nucleotide sequence ID" value="NZ_JARZHI010000004.1"/>
</dbReference>
<dbReference type="Proteomes" id="UP001160301">
    <property type="component" value="Unassembled WGS sequence"/>
</dbReference>
<keyword evidence="3" id="KW-0540">Nuclease</keyword>
<dbReference type="Gene3D" id="3.90.1570.10">
    <property type="entry name" value="tt1808, chain A"/>
    <property type="match status" value="1"/>
</dbReference>
<keyword evidence="1" id="KW-0175">Coiled coil</keyword>
<dbReference type="GO" id="GO:0004519">
    <property type="term" value="F:endonuclease activity"/>
    <property type="evidence" value="ECO:0007669"/>
    <property type="project" value="UniProtKB-KW"/>
</dbReference>
<dbReference type="PANTHER" id="PTHR33352:SF3">
    <property type="entry name" value="SLR1612 PROTEIN"/>
    <property type="match status" value="1"/>
</dbReference>
<proteinExistence type="predicted"/>
<evidence type="ECO:0000259" key="2">
    <source>
        <dbReference type="Pfam" id="PF05685"/>
    </source>
</evidence>
<evidence type="ECO:0000256" key="1">
    <source>
        <dbReference type="SAM" id="Coils"/>
    </source>
</evidence>
<sequence>MTPDARHKFLVEVIDALSDPRLTMGNGQPHNLAKRRATDRLRRHFDAIGRRIYLAEELNVLYPGERAFCPDILAVLDVPQPEDDERMAWVVADEGRGLDLVIEVLYEGYRKKDLVDNVERYARLGIPEYFVYDRKKQQLHGYRLPSPEVRRYQRIVPQGGRYASGVLGLDLAIENGKLEFFYGMAALFGTDDLIGRLKGMMQSLEAKAEQAEAQVEQALTSLQNSLLAIIAARGIACSDDDRERVRSCADPEMLQRWLVRAATVGSMAEVLAE</sequence>
<comment type="caution">
    <text evidence="3">The sequence shown here is derived from an EMBL/GenBank/DDBJ whole genome shotgun (WGS) entry which is preliminary data.</text>
</comment>
<accession>A0ABT6NM64</accession>
<reference evidence="3 4" key="1">
    <citation type="submission" date="2023-04" db="EMBL/GenBank/DDBJ databases">
        <title>The genome sequence of Polyangium sorediatum DSM14670.</title>
        <authorList>
            <person name="Zhang X."/>
        </authorList>
    </citation>
    <scope>NUCLEOTIDE SEQUENCE [LARGE SCALE GENOMIC DNA]</scope>
    <source>
        <strain evidence="3 4">DSM 14670</strain>
    </source>
</reference>
<evidence type="ECO:0000313" key="4">
    <source>
        <dbReference type="Proteomes" id="UP001160301"/>
    </source>
</evidence>
<dbReference type="SUPFAM" id="SSF52980">
    <property type="entry name" value="Restriction endonuclease-like"/>
    <property type="match status" value="1"/>
</dbReference>
<dbReference type="InterPro" id="IPR012296">
    <property type="entry name" value="Nuclease_put_TT1808"/>
</dbReference>
<gene>
    <name evidence="3" type="ORF">QHF89_07730</name>
</gene>
<keyword evidence="4" id="KW-1185">Reference proteome</keyword>
<evidence type="ECO:0000313" key="3">
    <source>
        <dbReference type="EMBL" id="MDI1429379.1"/>
    </source>
</evidence>
<feature type="domain" description="Putative restriction endonuclease" evidence="2">
    <location>
        <begin position="25"/>
        <end position="165"/>
    </location>
</feature>
<organism evidence="3 4">
    <name type="scientific">Polyangium sorediatum</name>
    <dbReference type="NCBI Taxonomy" id="889274"/>
    <lineage>
        <taxon>Bacteria</taxon>
        <taxon>Pseudomonadati</taxon>
        <taxon>Myxococcota</taxon>
        <taxon>Polyangia</taxon>
        <taxon>Polyangiales</taxon>
        <taxon>Polyangiaceae</taxon>
        <taxon>Polyangium</taxon>
    </lineage>
</organism>
<dbReference type="InterPro" id="IPR008538">
    <property type="entry name" value="Uma2"/>
</dbReference>
<dbReference type="Pfam" id="PF05685">
    <property type="entry name" value="Uma2"/>
    <property type="match status" value="1"/>
</dbReference>
<dbReference type="PANTHER" id="PTHR33352">
    <property type="entry name" value="SLR1095 PROTEIN"/>
    <property type="match status" value="1"/>
</dbReference>